<dbReference type="PANTHER" id="PTHR33755">
    <property type="entry name" value="TOXIN PARE1-RELATED"/>
    <property type="match status" value="1"/>
</dbReference>
<protein>
    <submittedName>
        <fullName evidence="3">Type II toxin-antitoxin system RelE/ParE family toxin</fullName>
    </submittedName>
</protein>
<dbReference type="Proteomes" id="UP000283872">
    <property type="component" value="Unassembled WGS sequence"/>
</dbReference>
<keyword evidence="2" id="KW-1277">Toxin-antitoxin system</keyword>
<evidence type="ECO:0000313" key="4">
    <source>
        <dbReference type="EMBL" id="RHH74590.1"/>
    </source>
</evidence>
<accession>A0A3R6AP71</accession>
<dbReference type="InterPro" id="IPR007712">
    <property type="entry name" value="RelE/ParE_toxin"/>
</dbReference>
<proteinExistence type="inferred from homology"/>
<dbReference type="InterPro" id="IPR051803">
    <property type="entry name" value="TA_system_RelE-like_toxin"/>
</dbReference>
<dbReference type="Pfam" id="PF05016">
    <property type="entry name" value="ParE_toxin"/>
    <property type="match status" value="1"/>
</dbReference>
<sequence>MEIKITWSTLAKQQLKDIGQYVADNFGERTANKSLERIVKKVNSLYVFPESGSFDKKYSTDSYTVRHLTIHPNVVYYIQFANQITIMAVAHEKQSPQTVSSMITRFIEHHTK</sequence>
<dbReference type="Gene3D" id="3.30.2310.20">
    <property type="entry name" value="RelE-like"/>
    <property type="match status" value="1"/>
</dbReference>
<evidence type="ECO:0000313" key="5">
    <source>
        <dbReference type="Proteomes" id="UP000283872"/>
    </source>
</evidence>
<dbReference type="EMBL" id="QRKB01000080">
    <property type="protein sequence ID" value="RHH74590.1"/>
    <property type="molecule type" value="Genomic_DNA"/>
</dbReference>
<dbReference type="InterPro" id="IPR035093">
    <property type="entry name" value="RelE/ParE_toxin_dom_sf"/>
</dbReference>
<comment type="caution">
    <text evidence="3">The sequence shown here is derived from an EMBL/GenBank/DDBJ whole genome shotgun (WGS) entry which is preliminary data.</text>
</comment>
<evidence type="ECO:0000313" key="3">
    <source>
        <dbReference type="EMBL" id="RGS19370.1"/>
    </source>
</evidence>
<comment type="similarity">
    <text evidence="1">Belongs to the RelE toxin family.</text>
</comment>
<dbReference type="Proteomes" id="UP000284548">
    <property type="component" value="Unassembled WGS sequence"/>
</dbReference>
<dbReference type="RefSeq" id="WP_118085529.1">
    <property type="nucleotide sequence ID" value="NZ_CATKVV010000003.1"/>
</dbReference>
<evidence type="ECO:0000256" key="1">
    <source>
        <dbReference type="ARBA" id="ARBA00006226"/>
    </source>
</evidence>
<name>A0A3R6AP71_9BACT</name>
<evidence type="ECO:0000256" key="2">
    <source>
        <dbReference type="ARBA" id="ARBA00022649"/>
    </source>
</evidence>
<dbReference type="AlphaFoldDB" id="A0A3R6AP71"/>
<evidence type="ECO:0000313" key="6">
    <source>
        <dbReference type="Proteomes" id="UP000284548"/>
    </source>
</evidence>
<gene>
    <name evidence="4" type="ORF">DW192_15760</name>
    <name evidence="3" type="ORF">DWY11_01050</name>
</gene>
<dbReference type="EMBL" id="QRVA01000002">
    <property type="protein sequence ID" value="RGS19370.1"/>
    <property type="molecule type" value="Genomic_DNA"/>
</dbReference>
<organism evidence="3 5">
    <name type="scientific">Segatella copri</name>
    <dbReference type="NCBI Taxonomy" id="165179"/>
    <lineage>
        <taxon>Bacteria</taxon>
        <taxon>Pseudomonadati</taxon>
        <taxon>Bacteroidota</taxon>
        <taxon>Bacteroidia</taxon>
        <taxon>Bacteroidales</taxon>
        <taxon>Prevotellaceae</taxon>
        <taxon>Segatella</taxon>
    </lineage>
</organism>
<reference evidence="5 6" key="1">
    <citation type="submission" date="2018-08" db="EMBL/GenBank/DDBJ databases">
        <title>A genome reference for cultivated species of the human gut microbiota.</title>
        <authorList>
            <person name="Zou Y."/>
            <person name="Xue W."/>
            <person name="Luo G."/>
        </authorList>
    </citation>
    <scope>NUCLEOTIDE SEQUENCE [LARGE SCALE GENOMIC DNA]</scope>
    <source>
        <strain evidence="3 5">AF24-12</strain>
        <strain evidence="4 6">AM16-54</strain>
    </source>
</reference>